<organism evidence="3 4">
    <name type="scientific">Gonapodya prolifera (strain JEL478)</name>
    <name type="common">Monoblepharis prolifera</name>
    <dbReference type="NCBI Taxonomy" id="1344416"/>
    <lineage>
        <taxon>Eukaryota</taxon>
        <taxon>Fungi</taxon>
        <taxon>Fungi incertae sedis</taxon>
        <taxon>Chytridiomycota</taxon>
        <taxon>Chytridiomycota incertae sedis</taxon>
        <taxon>Monoblepharidomycetes</taxon>
        <taxon>Monoblepharidales</taxon>
        <taxon>Gonapodyaceae</taxon>
        <taxon>Gonapodya</taxon>
    </lineage>
</organism>
<evidence type="ECO:0000313" key="3">
    <source>
        <dbReference type="EMBL" id="KXS17422.1"/>
    </source>
</evidence>
<dbReference type="AlphaFoldDB" id="A0A139AKU6"/>
<dbReference type="SUPFAM" id="SSF48403">
    <property type="entry name" value="Ankyrin repeat"/>
    <property type="match status" value="1"/>
</dbReference>
<sequence length="203" mass="22396">MQTEPQSPSRKSFTFTRLIDGLTYNFTQTSQPSRHSSSSGAPRYRRNDGHVLVLKDPQKGWAAVEAATGQVTGKSWEWTLASLMHAPDYPPEGEWVSKKGHKLYVYVLKYSLNIGTVDMSTLSAGHVEAALILLDAGAAGSKINWGWLLPDLVRGEMIEAAQLLLDYNADIHAYDQEALHAAREYDLIDMARLLLDPGADANP</sequence>
<dbReference type="PROSITE" id="PS50297">
    <property type="entry name" value="ANK_REP_REGION"/>
    <property type="match status" value="1"/>
</dbReference>
<protein>
    <submittedName>
        <fullName evidence="3">Uncharacterized protein</fullName>
    </submittedName>
</protein>
<dbReference type="InterPro" id="IPR002110">
    <property type="entry name" value="Ankyrin_rpt"/>
</dbReference>
<feature type="compositionally biased region" description="Low complexity" evidence="2">
    <location>
        <begin position="30"/>
        <end position="39"/>
    </location>
</feature>
<evidence type="ECO:0000256" key="2">
    <source>
        <dbReference type="SAM" id="MobiDB-lite"/>
    </source>
</evidence>
<accession>A0A139AKU6</accession>
<gene>
    <name evidence="3" type="ORF">M427DRAFT_30546</name>
</gene>
<proteinExistence type="predicted"/>
<reference evidence="3 4" key="1">
    <citation type="journal article" date="2015" name="Genome Biol. Evol.">
        <title>Phylogenomic analyses indicate that early fungi evolved digesting cell walls of algal ancestors of land plants.</title>
        <authorList>
            <person name="Chang Y."/>
            <person name="Wang S."/>
            <person name="Sekimoto S."/>
            <person name="Aerts A.L."/>
            <person name="Choi C."/>
            <person name="Clum A."/>
            <person name="LaButti K.M."/>
            <person name="Lindquist E.A."/>
            <person name="Yee Ngan C."/>
            <person name="Ohm R.A."/>
            <person name="Salamov A.A."/>
            <person name="Grigoriev I.V."/>
            <person name="Spatafora J.W."/>
            <person name="Berbee M.L."/>
        </authorList>
    </citation>
    <scope>NUCLEOTIDE SEQUENCE [LARGE SCALE GENOMIC DNA]</scope>
    <source>
        <strain evidence="3 4">JEL478</strain>
    </source>
</reference>
<dbReference type="OrthoDB" id="2384350at2759"/>
<feature type="repeat" description="ANK" evidence="1">
    <location>
        <begin position="174"/>
        <end position="203"/>
    </location>
</feature>
<keyword evidence="4" id="KW-1185">Reference proteome</keyword>
<evidence type="ECO:0000256" key="1">
    <source>
        <dbReference type="PROSITE-ProRule" id="PRU00023"/>
    </source>
</evidence>
<dbReference type="EMBL" id="KQ965747">
    <property type="protein sequence ID" value="KXS17422.1"/>
    <property type="molecule type" value="Genomic_DNA"/>
</dbReference>
<evidence type="ECO:0000313" key="4">
    <source>
        <dbReference type="Proteomes" id="UP000070544"/>
    </source>
</evidence>
<name>A0A139AKU6_GONPJ</name>
<keyword evidence="1" id="KW-0040">ANK repeat</keyword>
<feature type="region of interest" description="Disordered" evidence="2">
    <location>
        <begin position="27"/>
        <end position="46"/>
    </location>
</feature>
<dbReference type="Proteomes" id="UP000070544">
    <property type="component" value="Unassembled WGS sequence"/>
</dbReference>
<dbReference type="Gene3D" id="1.25.40.20">
    <property type="entry name" value="Ankyrin repeat-containing domain"/>
    <property type="match status" value="1"/>
</dbReference>
<dbReference type="PROSITE" id="PS50088">
    <property type="entry name" value="ANK_REPEAT"/>
    <property type="match status" value="1"/>
</dbReference>
<dbReference type="InterPro" id="IPR036770">
    <property type="entry name" value="Ankyrin_rpt-contain_sf"/>
</dbReference>